<protein>
    <submittedName>
        <fullName evidence="1">Uncharacterized protein</fullName>
    </submittedName>
</protein>
<sequence>RSEDFHAFQTIHISSRRKVKWNAQTRQTDAGEKLRDNVDTSILTAKLFSIF</sequence>
<proteinExistence type="predicted"/>
<feature type="non-terminal residue" evidence="1">
    <location>
        <position position="1"/>
    </location>
</feature>
<evidence type="ECO:0000313" key="1">
    <source>
        <dbReference type="EMBL" id="GFU23311.1"/>
    </source>
</evidence>
<comment type="caution">
    <text evidence="1">The sequence shown here is derived from an EMBL/GenBank/DDBJ whole genome shotgun (WGS) entry which is preliminary data.</text>
</comment>
<gene>
    <name evidence="1" type="ORF">NPIL_522501</name>
</gene>
<dbReference type="Proteomes" id="UP000887013">
    <property type="component" value="Unassembled WGS sequence"/>
</dbReference>
<name>A0A8X6QN21_NEPPI</name>
<dbReference type="AlphaFoldDB" id="A0A8X6QN21"/>
<organism evidence="1 2">
    <name type="scientific">Nephila pilipes</name>
    <name type="common">Giant wood spider</name>
    <name type="synonym">Nephila maculata</name>
    <dbReference type="NCBI Taxonomy" id="299642"/>
    <lineage>
        <taxon>Eukaryota</taxon>
        <taxon>Metazoa</taxon>
        <taxon>Ecdysozoa</taxon>
        <taxon>Arthropoda</taxon>
        <taxon>Chelicerata</taxon>
        <taxon>Arachnida</taxon>
        <taxon>Araneae</taxon>
        <taxon>Araneomorphae</taxon>
        <taxon>Entelegynae</taxon>
        <taxon>Araneoidea</taxon>
        <taxon>Nephilidae</taxon>
        <taxon>Nephila</taxon>
    </lineage>
</organism>
<reference evidence="1" key="1">
    <citation type="submission" date="2020-08" db="EMBL/GenBank/DDBJ databases">
        <title>Multicomponent nature underlies the extraordinary mechanical properties of spider dragline silk.</title>
        <authorList>
            <person name="Kono N."/>
            <person name="Nakamura H."/>
            <person name="Mori M."/>
            <person name="Yoshida Y."/>
            <person name="Ohtoshi R."/>
            <person name="Malay A.D."/>
            <person name="Moran D.A.P."/>
            <person name="Tomita M."/>
            <person name="Numata K."/>
            <person name="Arakawa K."/>
        </authorList>
    </citation>
    <scope>NUCLEOTIDE SEQUENCE</scope>
</reference>
<keyword evidence="2" id="KW-1185">Reference proteome</keyword>
<dbReference type="EMBL" id="BMAW01031925">
    <property type="protein sequence ID" value="GFU23311.1"/>
    <property type="molecule type" value="Genomic_DNA"/>
</dbReference>
<evidence type="ECO:0000313" key="2">
    <source>
        <dbReference type="Proteomes" id="UP000887013"/>
    </source>
</evidence>
<accession>A0A8X6QN21</accession>